<dbReference type="Proteomes" id="UP000809337">
    <property type="component" value="Unassembled WGS sequence"/>
</dbReference>
<evidence type="ECO:0000313" key="1">
    <source>
        <dbReference type="EMBL" id="MBM2356424.1"/>
    </source>
</evidence>
<organism evidence="1 2">
    <name type="scientific">Pseudosulfitobacter pseudonitzschiae</name>
    <dbReference type="NCBI Taxonomy" id="1402135"/>
    <lineage>
        <taxon>Bacteria</taxon>
        <taxon>Pseudomonadati</taxon>
        <taxon>Pseudomonadota</taxon>
        <taxon>Alphaproteobacteria</taxon>
        <taxon>Rhodobacterales</taxon>
        <taxon>Roseobacteraceae</taxon>
        <taxon>Pseudosulfitobacter</taxon>
    </lineage>
</organism>
<gene>
    <name evidence="1" type="ORF">JQX14_17860</name>
</gene>
<evidence type="ECO:0000313" key="2">
    <source>
        <dbReference type="Proteomes" id="UP000809337"/>
    </source>
</evidence>
<reference evidence="1" key="1">
    <citation type="submission" date="2021-01" db="EMBL/GenBank/DDBJ databases">
        <title>Diatom-associated Roseobacters Show Island Model of Population Structure.</title>
        <authorList>
            <person name="Qu L."/>
            <person name="Feng X."/>
            <person name="Chen Y."/>
            <person name="Li L."/>
            <person name="Wang X."/>
            <person name="Hu Z."/>
            <person name="Wang H."/>
            <person name="Luo H."/>
        </authorList>
    </citation>
    <scope>NUCLEOTIDE SEQUENCE</scope>
    <source>
        <strain evidence="1">SM26-45</strain>
    </source>
</reference>
<sequence>MLNHHTIFEDISRDPVAAFIQHTGASVDTELQNLPTLTQEGIARYVICGVKPGSFLLAVFAGERTIAEHKADHLNKPLLMQYFAFVETECPRDCHGSSDKVRAWVERGGVLGLEVTNG</sequence>
<comment type="caution">
    <text evidence="1">The sequence shown here is derived from an EMBL/GenBank/DDBJ whole genome shotgun (WGS) entry which is preliminary data.</text>
</comment>
<dbReference type="AlphaFoldDB" id="A0A9Q2RYN2"/>
<dbReference type="RefSeq" id="WP_231035334.1">
    <property type="nucleotide sequence ID" value="NZ_JAJNGX010000015.1"/>
</dbReference>
<accession>A0A9Q2RYN2</accession>
<dbReference type="EMBL" id="JAFBWN010000015">
    <property type="protein sequence ID" value="MBM2356424.1"/>
    <property type="molecule type" value="Genomic_DNA"/>
</dbReference>
<name>A0A9Q2RYN2_9RHOB</name>
<proteinExistence type="predicted"/>
<protein>
    <submittedName>
        <fullName evidence="1">Uncharacterized protein</fullName>
    </submittedName>
</protein>